<name>A0A7J0FE50_9ERIC</name>
<accession>A0A7J0FE50</accession>
<feature type="region of interest" description="Disordered" evidence="1">
    <location>
        <begin position="27"/>
        <end position="81"/>
    </location>
</feature>
<feature type="compositionally biased region" description="Gly residues" evidence="1">
    <location>
        <begin position="27"/>
        <end position="36"/>
    </location>
</feature>
<organism evidence="2 3">
    <name type="scientific">Actinidia rufa</name>
    <dbReference type="NCBI Taxonomy" id="165716"/>
    <lineage>
        <taxon>Eukaryota</taxon>
        <taxon>Viridiplantae</taxon>
        <taxon>Streptophyta</taxon>
        <taxon>Embryophyta</taxon>
        <taxon>Tracheophyta</taxon>
        <taxon>Spermatophyta</taxon>
        <taxon>Magnoliopsida</taxon>
        <taxon>eudicotyledons</taxon>
        <taxon>Gunneridae</taxon>
        <taxon>Pentapetalae</taxon>
        <taxon>asterids</taxon>
        <taxon>Ericales</taxon>
        <taxon>Actinidiaceae</taxon>
        <taxon>Actinidia</taxon>
    </lineage>
</organism>
<comment type="caution">
    <text evidence="2">The sequence shown here is derived from an EMBL/GenBank/DDBJ whole genome shotgun (WGS) entry which is preliminary data.</text>
</comment>
<keyword evidence="3" id="KW-1185">Reference proteome</keyword>
<feature type="compositionally biased region" description="Basic residues" evidence="1">
    <location>
        <begin position="37"/>
        <end position="50"/>
    </location>
</feature>
<dbReference type="Proteomes" id="UP000585474">
    <property type="component" value="Unassembled WGS sequence"/>
</dbReference>
<reference evidence="2 3" key="1">
    <citation type="submission" date="2019-07" db="EMBL/GenBank/DDBJ databases">
        <title>De Novo Assembly of kiwifruit Actinidia rufa.</title>
        <authorList>
            <person name="Sugita-Konishi S."/>
            <person name="Sato K."/>
            <person name="Mori E."/>
            <person name="Abe Y."/>
            <person name="Kisaki G."/>
            <person name="Hamano K."/>
            <person name="Suezawa K."/>
            <person name="Otani M."/>
            <person name="Fukuda T."/>
            <person name="Manabe T."/>
            <person name="Gomi K."/>
            <person name="Tabuchi M."/>
            <person name="Akimitsu K."/>
            <person name="Kataoka I."/>
        </authorList>
    </citation>
    <scope>NUCLEOTIDE SEQUENCE [LARGE SCALE GENOMIC DNA]</scope>
    <source>
        <strain evidence="3">cv. Fuchu</strain>
    </source>
</reference>
<dbReference type="AlphaFoldDB" id="A0A7J0FE50"/>
<evidence type="ECO:0000313" key="2">
    <source>
        <dbReference type="EMBL" id="GFY96459.1"/>
    </source>
</evidence>
<proteinExistence type="predicted"/>
<protein>
    <submittedName>
        <fullName evidence="2">Uncharacterized protein</fullName>
    </submittedName>
</protein>
<sequence length="112" mass="11997">MKCDKSDLSSTGAISNGVIEYNGDGGWDGGRGYGGRGRARGRGRGYRGRGRGYGGGDMQQEYGGYNGNSGSGPPPAQGRLPPCNDLPPVFIEILFLLLMSIVKDKELQEWLR</sequence>
<evidence type="ECO:0000256" key="1">
    <source>
        <dbReference type="SAM" id="MobiDB-lite"/>
    </source>
</evidence>
<evidence type="ECO:0000313" key="3">
    <source>
        <dbReference type="Proteomes" id="UP000585474"/>
    </source>
</evidence>
<gene>
    <name evidence="2" type="ORF">Acr_11g0007650</name>
</gene>
<dbReference type="EMBL" id="BJWL01000011">
    <property type="protein sequence ID" value="GFY96459.1"/>
    <property type="molecule type" value="Genomic_DNA"/>
</dbReference>